<sequence length="151" mass="16872">MKKSCYYLLLLFLADGVVKLFVEFQVVFLKYFGVVFYFLDSLANSACSLGEGVLEELQFGGKRNYGYGGVQLKDTQMVDLDELDYSRLEGAETYLIELVTPFVLASEYPEANDRTIPGGGPRTVTISGSARRRYWSNAGCSGWKRSITARS</sequence>
<organism evidence="1 2">
    <name type="scientific">Natrialba asiatica (strain ATCC 700177 / DSM 12278 / JCM 9576 / FERM P-10747 / NBRC 102637 / 172P1)</name>
    <dbReference type="NCBI Taxonomy" id="29540"/>
    <lineage>
        <taxon>Archaea</taxon>
        <taxon>Methanobacteriati</taxon>
        <taxon>Methanobacteriota</taxon>
        <taxon>Stenosarchaea group</taxon>
        <taxon>Halobacteria</taxon>
        <taxon>Halobacteriales</taxon>
        <taxon>Natrialbaceae</taxon>
        <taxon>Natrialba</taxon>
    </lineage>
</organism>
<name>M0B3T1_NATA1</name>
<accession>M0B3T1</accession>
<dbReference type="PATRIC" id="fig|29540.5.peg.412"/>
<keyword evidence="2" id="KW-1185">Reference proteome</keyword>
<dbReference type="EMBL" id="AOIO01000007">
    <property type="protein sequence ID" value="ELZ05455.1"/>
    <property type="molecule type" value="Genomic_DNA"/>
</dbReference>
<comment type="caution">
    <text evidence="1">The sequence shown here is derived from an EMBL/GenBank/DDBJ whole genome shotgun (WGS) entry which is preliminary data.</text>
</comment>
<gene>
    <name evidence="1" type="ORF">C481_02012</name>
</gene>
<dbReference type="eggNOG" id="arCOG06424">
    <property type="taxonomic scope" value="Archaea"/>
</dbReference>
<protein>
    <submittedName>
        <fullName evidence="1">Uncharacterized protein</fullName>
    </submittedName>
</protein>
<reference evidence="1 2" key="1">
    <citation type="journal article" date="2014" name="PLoS Genet.">
        <title>Phylogenetically driven sequencing of extremely halophilic archaea reveals strategies for static and dynamic osmo-response.</title>
        <authorList>
            <person name="Becker E.A."/>
            <person name="Seitzer P.M."/>
            <person name="Tritt A."/>
            <person name="Larsen D."/>
            <person name="Krusor M."/>
            <person name="Yao A.I."/>
            <person name="Wu D."/>
            <person name="Madern D."/>
            <person name="Eisen J.A."/>
            <person name="Darling A.E."/>
            <person name="Facciotti M.T."/>
        </authorList>
    </citation>
    <scope>NUCLEOTIDE SEQUENCE [LARGE SCALE GENOMIC DNA]</scope>
    <source>
        <strain evidence="1 2">DSM 12278</strain>
    </source>
</reference>
<dbReference type="Proteomes" id="UP000011554">
    <property type="component" value="Unassembled WGS sequence"/>
</dbReference>
<evidence type="ECO:0000313" key="2">
    <source>
        <dbReference type="Proteomes" id="UP000011554"/>
    </source>
</evidence>
<proteinExistence type="predicted"/>
<dbReference type="AlphaFoldDB" id="M0B3T1"/>
<evidence type="ECO:0000313" key="1">
    <source>
        <dbReference type="EMBL" id="ELZ05455.1"/>
    </source>
</evidence>